<feature type="compositionally biased region" description="Pro residues" evidence="1">
    <location>
        <begin position="102"/>
        <end position="136"/>
    </location>
</feature>
<proteinExistence type="predicted"/>
<evidence type="ECO:0000313" key="2">
    <source>
        <dbReference type="EnsemblPlants" id="ONIVA12G00900.4"/>
    </source>
</evidence>
<dbReference type="EnsemblPlants" id="ONIVA12G00900.4">
    <property type="protein sequence ID" value="ONIVA12G00900.4"/>
    <property type="gene ID" value="ONIVA12G00900"/>
</dbReference>
<evidence type="ECO:0000256" key="1">
    <source>
        <dbReference type="SAM" id="MobiDB-lite"/>
    </source>
</evidence>
<feature type="region of interest" description="Disordered" evidence="1">
    <location>
        <begin position="1"/>
        <end position="139"/>
    </location>
</feature>
<feature type="compositionally biased region" description="Pro residues" evidence="1">
    <location>
        <begin position="15"/>
        <end position="28"/>
    </location>
</feature>
<keyword evidence="3" id="KW-1185">Reference proteome</keyword>
<accession>A0A0E0J622</accession>
<feature type="compositionally biased region" description="Basic residues" evidence="1">
    <location>
        <begin position="81"/>
        <end position="101"/>
    </location>
</feature>
<feature type="region of interest" description="Disordered" evidence="1">
    <location>
        <begin position="179"/>
        <end position="216"/>
    </location>
</feature>
<reference evidence="2" key="2">
    <citation type="submission" date="2018-04" db="EMBL/GenBank/DDBJ databases">
        <title>OnivRS2 (Oryza nivara Reference Sequence Version 2).</title>
        <authorList>
            <person name="Zhang J."/>
            <person name="Kudrna D."/>
            <person name="Lee S."/>
            <person name="Talag J."/>
            <person name="Rajasekar S."/>
            <person name="Welchert J."/>
            <person name="Hsing Y.-I."/>
            <person name="Wing R.A."/>
        </authorList>
    </citation>
    <scope>NUCLEOTIDE SEQUENCE [LARGE SCALE GENOMIC DNA]</scope>
    <source>
        <strain evidence="2">SL10</strain>
    </source>
</reference>
<dbReference type="Gramene" id="ONIVA12G00900.4">
    <property type="protein sequence ID" value="ONIVA12G00900.4"/>
    <property type="gene ID" value="ONIVA12G00900"/>
</dbReference>
<dbReference type="HOGENOM" id="CLU_1052065_0_0_1"/>
<evidence type="ECO:0000313" key="3">
    <source>
        <dbReference type="Proteomes" id="UP000006591"/>
    </source>
</evidence>
<dbReference type="OMA" id="LLPHQYC"/>
<name>A0A0E0J622_ORYNI</name>
<feature type="compositionally biased region" description="Low complexity" evidence="1">
    <location>
        <begin position="180"/>
        <end position="190"/>
    </location>
</feature>
<dbReference type="Proteomes" id="UP000006591">
    <property type="component" value="Chromosome 12"/>
</dbReference>
<organism evidence="2">
    <name type="scientific">Oryza nivara</name>
    <name type="common">Indian wild rice</name>
    <name type="synonym">Oryza sativa f. spontanea</name>
    <dbReference type="NCBI Taxonomy" id="4536"/>
    <lineage>
        <taxon>Eukaryota</taxon>
        <taxon>Viridiplantae</taxon>
        <taxon>Streptophyta</taxon>
        <taxon>Embryophyta</taxon>
        <taxon>Tracheophyta</taxon>
        <taxon>Spermatophyta</taxon>
        <taxon>Magnoliopsida</taxon>
        <taxon>Liliopsida</taxon>
        <taxon>Poales</taxon>
        <taxon>Poaceae</taxon>
        <taxon>BOP clade</taxon>
        <taxon>Oryzoideae</taxon>
        <taxon>Oryzeae</taxon>
        <taxon>Oryzinae</taxon>
        <taxon>Oryza</taxon>
    </lineage>
</organism>
<dbReference type="AlphaFoldDB" id="A0A0E0J622"/>
<protein>
    <submittedName>
        <fullName evidence="2">Uncharacterized protein</fullName>
    </submittedName>
</protein>
<reference evidence="2" key="1">
    <citation type="submission" date="2015-04" db="UniProtKB">
        <authorList>
            <consortium name="EnsemblPlants"/>
        </authorList>
    </citation>
    <scope>IDENTIFICATION</scope>
    <source>
        <strain evidence="2">SL10</strain>
    </source>
</reference>
<sequence>KKKKGNGADSSPSTAAPPPTSLPPPPPPPHHHRPSIHPRASLDRRPSAVVASRLLHTIAAPQSTLATPHIAASAPPSSPSRIRHRRPPLSRTHPVTRRRRLLPPPSSRRNPRPAPPSTAAPPPSSHPASSPRPAPTIPKQGVEGVVVVPISLRYFPADPIAHDHVARLSSVAASTSRLTSISSAQPSIPRRSPPRPPSASPGHQRRRPLLRQPPPQPVYCRRLAALPRSHLLPHQYCRRLAALPRHHLLPRQVGTTCSDGRRLHS</sequence>